<reference evidence="1" key="1">
    <citation type="journal article" date="2015" name="Proc. Natl. Acad. Sci. U.S.A.">
        <title>Networks of energetic and metabolic interactions define dynamics in microbial communities.</title>
        <authorList>
            <person name="Embree M."/>
            <person name="Liu J.K."/>
            <person name="Al-Bassam M.M."/>
            <person name="Zengler K."/>
        </authorList>
    </citation>
    <scope>NUCLEOTIDE SEQUENCE</scope>
</reference>
<accession>A0A0W8FUI7</accession>
<proteinExistence type="predicted"/>
<organism evidence="1">
    <name type="scientific">hydrocarbon metagenome</name>
    <dbReference type="NCBI Taxonomy" id="938273"/>
    <lineage>
        <taxon>unclassified sequences</taxon>
        <taxon>metagenomes</taxon>
        <taxon>ecological metagenomes</taxon>
    </lineage>
</organism>
<comment type="caution">
    <text evidence="1">The sequence shown here is derived from an EMBL/GenBank/DDBJ whole genome shotgun (WGS) entry which is preliminary data.</text>
</comment>
<dbReference type="EMBL" id="LNQE01000845">
    <property type="protein sequence ID" value="KUG24484.1"/>
    <property type="molecule type" value="Genomic_DNA"/>
</dbReference>
<dbReference type="AlphaFoldDB" id="A0A0W8FUI7"/>
<gene>
    <name evidence="1" type="ORF">ASZ90_005697</name>
</gene>
<protein>
    <submittedName>
        <fullName evidence="1">Uncharacterized protein</fullName>
    </submittedName>
</protein>
<evidence type="ECO:0000313" key="1">
    <source>
        <dbReference type="EMBL" id="KUG24484.1"/>
    </source>
</evidence>
<sequence>MKIDMSPEAIAKRLKLVNELRKVCLSLANSSAGREIMRKNSKNKIVQRTSQALGRKQ</sequence>
<name>A0A0W8FUI7_9ZZZZ</name>